<name>W1XJE9_9ZZZZ</name>
<reference evidence="1" key="1">
    <citation type="submission" date="2013-12" db="EMBL/GenBank/DDBJ databases">
        <title>A Varibaculum cambriense genome reconstructed from a premature infant gut community with otherwise low bacterial novelty that shifts toward anaerobic metabolism during the third week of life.</title>
        <authorList>
            <person name="Brown C.T."/>
            <person name="Sharon I."/>
            <person name="Thomas B.C."/>
            <person name="Castelle C.J."/>
            <person name="Morowitz M.J."/>
            <person name="Banfield J.F."/>
        </authorList>
    </citation>
    <scope>NUCLEOTIDE SEQUENCE</scope>
</reference>
<proteinExistence type="predicted"/>
<protein>
    <submittedName>
        <fullName evidence="1">Uncharacterized protein</fullName>
    </submittedName>
</protein>
<dbReference type="EMBL" id="AZMM01015111">
    <property type="protein sequence ID" value="ETJ30372.1"/>
    <property type="molecule type" value="Genomic_DNA"/>
</dbReference>
<feature type="non-terminal residue" evidence="1">
    <location>
        <position position="43"/>
    </location>
</feature>
<evidence type="ECO:0000313" key="1">
    <source>
        <dbReference type="EMBL" id="ETJ30372.1"/>
    </source>
</evidence>
<accession>W1XJE9</accession>
<dbReference type="AlphaFoldDB" id="W1XJE9"/>
<comment type="caution">
    <text evidence="1">The sequence shown here is derived from an EMBL/GenBank/DDBJ whole genome shotgun (WGS) entry which is preliminary data.</text>
</comment>
<organism evidence="1">
    <name type="scientific">human gut metagenome</name>
    <dbReference type="NCBI Taxonomy" id="408170"/>
    <lineage>
        <taxon>unclassified sequences</taxon>
        <taxon>metagenomes</taxon>
        <taxon>organismal metagenomes</taxon>
    </lineage>
</organism>
<sequence>MSFLALSLSGTISYAKNFVLLPPEIPGGRYNLLLIAVNQIFYH</sequence>
<gene>
    <name evidence="1" type="ORF">Q604_UNBC15111G0001</name>
</gene>